<dbReference type="InterPro" id="IPR003855">
    <property type="entry name" value="K+_transporter"/>
</dbReference>
<feature type="transmembrane region" description="Helical" evidence="12">
    <location>
        <begin position="151"/>
        <end position="173"/>
    </location>
</feature>
<dbReference type="GO" id="GO:0005886">
    <property type="term" value="C:plasma membrane"/>
    <property type="evidence" value="ECO:0007669"/>
    <property type="project" value="UniProtKB-SubCell"/>
</dbReference>
<dbReference type="InterPro" id="IPR053951">
    <property type="entry name" value="K_trans_N"/>
</dbReference>
<evidence type="ECO:0000313" key="16">
    <source>
        <dbReference type="Proteomes" id="UP001141992"/>
    </source>
</evidence>
<name>A0A0D6GXS6_ALCXX</name>
<keyword evidence="10 12" id="KW-0406">Ion transport</keyword>
<comment type="subcellular location">
    <subcellularLocation>
        <location evidence="12">Cell membrane</location>
        <topology evidence="12">Multi-pass membrane protein</topology>
    </subcellularLocation>
    <subcellularLocation>
        <location evidence="1">Membrane</location>
        <topology evidence="1">Multi-pass membrane protein</topology>
    </subcellularLocation>
</comment>
<reference evidence="15" key="1">
    <citation type="submission" date="2022-12" db="EMBL/GenBank/DDBJ databases">
        <authorList>
            <person name="Voronina O.L."/>
            <person name="Kunda M.S."/>
            <person name="Ryzhova N."/>
            <person name="Aksenova E.I."/>
        </authorList>
    </citation>
    <scope>NUCLEOTIDE SEQUENCE</scope>
    <source>
        <strain evidence="15">SCCH136:Ach223948</strain>
    </source>
</reference>
<feature type="transmembrane region" description="Helical" evidence="12">
    <location>
        <begin position="262"/>
        <end position="284"/>
    </location>
</feature>
<evidence type="ECO:0000256" key="11">
    <source>
        <dbReference type="ARBA" id="ARBA00023136"/>
    </source>
</evidence>
<dbReference type="InterPro" id="IPR053952">
    <property type="entry name" value="K_trans_C"/>
</dbReference>
<evidence type="ECO:0000256" key="8">
    <source>
        <dbReference type="ARBA" id="ARBA00022958"/>
    </source>
</evidence>
<feature type="transmembrane region" description="Helical" evidence="12">
    <location>
        <begin position="414"/>
        <end position="435"/>
    </location>
</feature>
<evidence type="ECO:0000256" key="12">
    <source>
        <dbReference type="HAMAP-Rule" id="MF_01522"/>
    </source>
</evidence>
<dbReference type="HAMAP" id="MF_01522">
    <property type="entry name" value="Kup"/>
    <property type="match status" value="1"/>
</dbReference>
<feature type="domain" description="K+ potassium transporter C-terminal" evidence="14">
    <location>
        <begin position="492"/>
        <end position="642"/>
    </location>
</feature>
<proteinExistence type="inferred from homology"/>
<feature type="domain" description="K+ potassium transporter integral membrane" evidence="13">
    <location>
        <begin position="29"/>
        <end position="481"/>
    </location>
</feature>
<comment type="caution">
    <text evidence="15">The sequence shown here is derived from an EMBL/GenBank/DDBJ whole genome shotgun (WGS) entry which is preliminary data.</text>
</comment>
<evidence type="ECO:0000256" key="3">
    <source>
        <dbReference type="ARBA" id="ARBA00022448"/>
    </source>
</evidence>
<keyword evidence="11 12" id="KW-0472">Membrane</keyword>
<dbReference type="PANTHER" id="PTHR30540">
    <property type="entry name" value="OSMOTIC STRESS POTASSIUM TRANSPORTER"/>
    <property type="match status" value="1"/>
</dbReference>
<evidence type="ECO:0000259" key="14">
    <source>
        <dbReference type="Pfam" id="PF22776"/>
    </source>
</evidence>
<evidence type="ECO:0000259" key="13">
    <source>
        <dbReference type="Pfam" id="PF02705"/>
    </source>
</evidence>
<dbReference type="eggNOG" id="COG3158">
    <property type="taxonomic scope" value="Bacteria"/>
</dbReference>
<dbReference type="GeneID" id="75275699"/>
<comment type="caution">
    <text evidence="12">Lacks conserved residue(s) required for the propagation of feature annotation.</text>
</comment>
<keyword evidence="8 12" id="KW-0630">Potassium</keyword>
<feature type="transmembrane region" description="Helical" evidence="12">
    <location>
        <begin position="185"/>
        <end position="207"/>
    </location>
</feature>
<keyword evidence="5 12" id="KW-0633">Potassium transport</keyword>
<keyword evidence="6 12" id="KW-0812">Transmembrane</keyword>
<keyword evidence="7 12" id="KW-0769">Symport</keyword>
<evidence type="ECO:0000256" key="6">
    <source>
        <dbReference type="ARBA" id="ARBA00022692"/>
    </source>
</evidence>
<dbReference type="Pfam" id="PF02705">
    <property type="entry name" value="K_trans"/>
    <property type="match status" value="1"/>
</dbReference>
<organism evidence="15 16">
    <name type="scientific">Alcaligenes xylosoxydans xylosoxydans</name>
    <name type="common">Achromobacter xylosoxidans</name>
    <dbReference type="NCBI Taxonomy" id="85698"/>
    <lineage>
        <taxon>Bacteria</taxon>
        <taxon>Pseudomonadati</taxon>
        <taxon>Pseudomonadota</taxon>
        <taxon>Betaproteobacteria</taxon>
        <taxon>Burkholderiales</taxon>
        <taxon>Alcaligenaceae</taxon>
        <taxon>Achromobacter</taxon>
    </lineage>
</organism>
<evidence type="ECO:0000256" key="5">
    <source>
        <dbReference type="ARBA" id="ARBA00022538"/>
    </source>
</evidence>
<evidence type="ECO:0000256" key="9">
    <source>
        <dbReference type="ARBA" id="ARBA00022989"/>
    </source>
</evidence>
<feature type="transmembrane region" description="Helical" evidence="12">
    <location>
        <begin position="354"/>
        <end position="374"/>
    </location>
</feature>
<dbReference type="RefSeq" id="WP_006388516.1">
    <property type="nucleotide sequence ID" value="NZ_CABIYZ010000001.1"/>
</dbReference>
<gene>
    <name evidence="12" type="primary">kup</name>
    <name evidence="15" type="ORF">O9570_26840</name>
</gene>
<evidence type="ECO:0000256" key="7">
    <source>
        <dbReference type="ARBA" id="ARBA00022847"/>
    </source>
</evidence>
<feature type="transmembrane region" description="Helical" evidence="12">
    <location>
        <begin position="115"/>
        <end position="131"/>
    </location>
</feature>
<keyword evidence="3 12" id="KW-0813">Transport</keyword>
<dbReference type="AlphaFoldDB" id="A0A0D6GXS6"/>
<keyword evidence="9 12" id="KW-1133">Transmembrane helix</keyword>
<comment type="catalytic activity">
    <reaction evidence="12">
        <text>K(+)(in) + H(+)(in) = K(+)(out) + H(+)(out)</text>
        <dbReference type="Rhea" id="RHEA:28490"/>
        <dbReference type="ChEBI" id="CHEBI:15378"/>
        <dbReference type="ChEBI" id="CHEBI:29103"/>
    </reaction>
</comment>
<evidence type="ECO:0000256" key="10">
    <source>
        <dbReference type="ARBA" id="ARBA00023065"/>
    </source>
</evidence>
<sequence length="642" mass="70265">MSQGSVSVPPSSNGHAAGGHAPSSRAALVLGALGVVYGDIGTSPLYTLRACLTGLSVHTDLEPAHLLGVLSILFWMLMVVVSFKYVTLVLRADNRGEGGTLALLELAVRSREGKLRWVLIVLGIFGAALFYGDSMITPAISVLSALEGIGIVSHTLDAWVVPLALVVLVALFAIQSHGTGAMGKLFGPVMLLWFGTLAALGAWQVWQTPEVLAALNPMWGLRFIVEFPWISFVLLGAVVLALTGAEALYADMGHFGRPAIRSAWFSMVLPALTLCYFGQGALLLRDPSAIRNPFFMMAPEWGLAPLVALATVATIVASQAVISGAYSVTRQAVQLGFWPRMQILHTSAVEKGQIYLPQVNALLLCAVLVLVLLFRNSDNLAAAYGFAVTGTMLTTSVLAFAVLPRGTTGAKRMLWFVVLGLLLLFDVLLFSANVFKIHEGGWLPLVVAIVVFTLMMTWRRGRRLLSDMQQRDRQPLKEFMEQLEAYPPSRVPGTAIFMTMNSGNVPPALLHNLKHNKVLHDHVLFLTIRVADVPYVSEDERFTVQKMSASSWAATINYGFKEDPDVPEALRLVAEAYPELDLEPMRTSYFLSRQTVVAARKPALWRWRRAVFSFMARNSTRSTKFFKIPANRVVEMGMQVEL</sequence>
<feature type="transmembrane region" description="Helical" evidence="12">
    <location>
        <begin position="380"/>
        <end position="402"/>
    </location>
</feature>
<evidence type="ECO:0000256" key="2">
    <source>
        <dbReference type="ARBA" id="ARBA00007019"/>
    </source>
</evidence>
<dbReference type="PANTHER" id="PTHR30540:SF79">
    <property type="entry name" value="LOW AFFINITY POTASSIUM TRANSPORT SYSTEM PROTEIN KUP"/>
    <property type="match status" value="1"/>
</dbReference>
<dbReference type="Pfam" id="PF22776">
    <property type="entry name" value="K_trans_C"/>
    <property type="match status" value="1"/>
</dbReference>
<feature type="transmembrane region" description="Helical" evidence="12">
    <location>
        <begin position="227"/>
        <end position="250"/>
    </location>
</feature>
<comment type="function">
    <text evidence="12">Transport of potassium into the cell. Likely operates as a K(+):H(+) symporter.</text>
</comment>
<evidence type="ECO:0000313" key="15">
    <source>
        <dbReference type="EMBL" id="MCZ8405099.1"/>
    </source>
</evidence>
<evidence type="ECO:0000256" key="1">
    <source>
        <dbReference type="ARBA" id="ARBA00004141"/>
    </source>
</evidence>
<comment type="similarity">
    <text evidence="2 12">Belongs to the HAK/KUP transporter (TC 2.A.72) family.</text>
</comment>
<evidence type="ECO:0000256" key="4">
    <source>
        <dbReference type="ARBA" id="ARBA00022475"/>
    </source>
</evidence>
<accession>A0A0D6GXS6</accession>
<dbReference type="Proteomes" id="UP001141992">
    <property type="component" value="Unassembled WGS sequence"/>
</dbReference>
<dbReference type="GO" id="GO:0015293">
    <property type="term" value="F:symporter activity"/>
    <property type="evidence" value="ECO:0007669"/>
    <property type="project" value="UniProtKB-UniRule"/>
</dbReference>
<dbReference type="GO" id="GO:0015079">
    <property type="term" value="F:potassium ion transmembrane transporter activity"/>
    <property type="evidence" value="ECO:0007669"/>
    <property type="project" value="UniProtKB-UniRule"/>
</dbReference>
<dbReference type="InterPro" id="IPR023051">
    <property type="entry name" value="Kup"/>
</dbReference>
<feature type="transmembrane region" description="Helical" evidence="12">
    <location>
        <begin position="441"/>
        <end position="458"/>
    </location>
</feature>
<dbReference type="KEGG" id="axx:ERS451415_01859"/>
<protein>
    <recommendedName>
        <fullName evidence="12">Probable potassium transport system protein Kup</fullName>
    </recommendedName>
</protein>
<feature type="transmembrane region" description="Helical" evidence="12">
    <location>
        <begin position="64"/>
        <end position="86"/>
    </location>
</feature>
<keyword evidence="4 12" id="KW-1003">Cell membrane</keyword>
<dbReference type="EMBL" id="JAPZVI010000034">
    <property type="protein sequence ID" value="MCZ8405099.1"/>
    <property type="molecule type" value="Genomic_DNA"/>
</dbReference>